<evidence type="ECO:0000313" key="1">
    <source>
        <dbReference type="EMBL" id="EMC94236.1"/>
    </source>
</evidence>
<dbReference type="RefSeq" id="XP_007679100.1">
    <property type="nucleotide sequence ID" value="XM_007680910.1"/>
</dbReference>
<dbReference type="AlphaFoldDB" id="M2MCI4"/>
<dbReference type="HOGENOM" id="CLU_2527095_0_0_1"/>
<keyword evidence="2" id="KW-1185">Reference proteome</keyword>
<gene>
    <name evidence="1" type="ORF">BAUCODRAFT_124953</name>
</gene>
<sequence length="84" mass="9249">MRDPYILIVLHVPAPSEQSRTAYKTPRLPYLPTPQTPVSLLIRIPQDHPRIGMSSANPTPNLHLSLTTSSFLTTLTTGLLTSSQ</sequence>
<reference evidence="1 2" key="1">
    <citation type="journal article" date="2012" name="PLoS Pathog.">
        <title>Diverse lifestyles and strategies of plant pathogenesis encoded in the genomes of eighteen Dothideomycetes fungi.</title>
        <authorList>
            <person name="Ohm R.A."/>
            <person name="Feau N."/>
            <person name="Henrissat B."/>
            <person name="Schoch C.L."/>
            <person name="Horwitz B.A."/>
            <person name="Barry K.W."/>
            <person name="Condon B.J."/>
            <person name="Copeland A.C."/>
            <person name="Dhillon B."/>
            <person name="Glaser F."/>
            <person name="Hesse C.N."/>
            <person name="Kosti I."/>
            <person name="LaButti K."/>
            <person name="Lindquist E.A."/>
            <person name="Lucas S."/>
            <person name="Salamov A.A."/>
            <person name="Bradshaw R.E."/>
            <person name="Ciuffetti L."/>
            <person name="Hamelin R.C."/>
            <person name="Kema G.H.J."/>
            <person name="Lawrence C."/>
            <person name="Scott J.A."/>
            <person name="Spatafora J.W."/>
            <person name="Turgeon B.G."/>
            <person name="de Wit P.J.G.M."/>
            <person name="Zhong S."/>
            <person name="Goodwin S.B."/>
            <person name="Grigoriev I.V."/>
        </authorList>
    </citation>
    <scope>NUCLEOTIDE SEQUENCE [LARGE SCALE GENOMIC DNA]</scope>
    <source>
        <strain evidence="1 2">UAMH 10762</strain>
    </source>
</reference>
<organism evidence="1 2">
    <name type="scientific">Baudoinia panamericana (strain UAMH 10762)</name>
    <name type="common">Angels' share fungus</name>
    <name type="synonym">Baudoinia compniacensis (strain UAMH 10762)</name>
    <dbReference type="NCBI Taxonomy" id="717646"/>
    <lineage>
        <taxon>Eukaryota</taxon>
        <taxon>Fungi</taxon>
        <taxon>Dikarya</taxon>
        <taxon>Ascomycota</taxon>
        <taxon>Pezizomycotina</taxon>
        <taxon>Dothideomycetes</taxon>
        <taxon>Dothideomycetidae</taxon>
        <taxon>Mycosphaerellales</taxon>
        <taxon>Teratosphaeriaceae</taxon>
        <taxon>Baudoinia</taxon>
    </lineage>
</organism>
<protein>
    <submittedName>
        <fullName evidence="1">Uncharacterized protein</fullName>
    </submittedName>
</protein>
<dbReference type="EMBL" id="KB445559">
    <property type="protein sequence ID" value="EMC94236.1"/>
    <property type="molecule type" value="Genomic_DNA"/>
</dbReference>
<evidence type="ECO:0000313" key="2">
    <source>
        <dbReference type="Proteomes" id="UP000011761"/>
    </source>
</evidence>
<proteinExistence type="predicted"/>
<dbReference type="GeneID" id="19107922"/>
<accession>M2MCI4</accession>
<dbReference type="Proteomes" id="UP000011761">
    <property type="component" value="Unassembled WGS sequence"/>
</dbReference>
<name>M2MCI4_BAUPA</name>
<dbReference type="KEGG" id="bcom:BAUCODRAFT_124953"/>